<evidence type="ECO:0000313" key="2">
    <source>
        <dbReference type="EMBL" id="KAK4251670.1"/>
    </source>
</evidence>
<feature type="region of interest" description="Disordered" evidence="1">
    <location>
        <begin position="126"/>
        <end position="147"/>
    </location>
</feature>
<reference evidence="2" key="2">
    <citation type="submission" date="2023-05" db="EMBL/GenBank/DDBJ databases">
        <authorList>
            <consortium name="Lawrence Berkeley National Laboratory"/>
            <person name="Steindorff A."/>
            <person name="Hensen N."/>
            <person name="Bonometti L."/>
            <person name="Westerberg I."/>
            <person name="Brannstrom I.O."/>
            <person name="Guillou S."/>
            <person name="Cros-Aarteil S."/>
            <person name="Calhoun S."/>
            <person name="Haridas S."/>
            <person name="Kuo A."/>
            <person name="Mondo S."/>
            <person name="Pangilinan J."/>
            <person name="Riley R."/>
            <person name="Labutti K."/>
            <person name="Andreopoulos B."/>
            <person name="Lipzen A."/>
            <person name="Chen C."/>
            <person name="Yanf M."/>
            <person name="Daum C."/>
            <person name="Ng V."/>
            <person name="Clum A."/>
            <person name="Ohm R."/>
            <person name="Martin F."/>
            <person name="Silar P."/>
            <person name="Natvig D."/>
            <person name="Lalanne C."/>
            <person name="Gautier V."/>
            <person name="Ament-Velasquez S.L."/>
            <person name="Kruys A."/>
            <person name="Hutchinson M.I."/>
            <person name="Powell A.J."/>
            <person name="Barry K."/>
            <person name="Miller A.N."/>
            <person name="Grigoriev I.V."/>
            <person name="Debuchy R."/>
            <person name="Gladieux P."/>
            <person name="Thoren M.H."/>
            <person name="Johannesson H."/>
        </authorList>
    </citation>
    <scope>NUCLEOTIDE SEQUENCE</scope>
    <source>
        <strain evidence="2">CBS 359.72</strain>
    </source>
</reference>
<evidence type="ECO:0000313" key="3">
    <source>
        <dbReference type="Proteomes" id="UP001303647"/>
    </source>
</evidence>
<dbReference type="AlphaFoldDB" id="A0AAN7D0C6"/>
<dbReference type="Proteomes" id="UP001303647">
    <property type="component" value="Unassembled WGS sequence"/>
</dbReference>
<keyword evidence="3" id="KW-1185">Reference proteome</keyword>
<accession>A0AAN7D0C6</accession>
<feature type="compositionally biased region" description="Low complexity" evidence="1">
    <location>
        <begin position="129"/>
        <end position="138"/>
    </location>
</feature>
<proteinExistence type="predicted"/>
<protein>
    <submittedName>
        <fullName evidence="2">Uncharacterized protein</fullName>
    </submittedName>
</protein>
<name>A0AAN7D0C6_9PEZI</name>
<dbReference type="EMBL" id="MU857604">
    <property type="protein sequence ID" value="KAK4251670.1"/>
    <property type="molecule type" value="Genomic_DNA"/>
</dbReference>
<gene>
    <name evidence="2" type="ORF">C7999DRAFT_27746</name>
</gene>
<reference evidence="2" key="1">
    <citation type="journal article" date="2023" name="Mol. Phylogenet. Evol.">
        <title>Genome-scale phylogeny and comparative genomics of the fungal order Sordariales.</title>
        <authorList>
            <person name="Hensen N."/>
            <person name="Bonometti L."/>
            <person name="Westerberg I."/>
            <person name="Brannstrom I.O."/>
            <person name="Guillou S."/>
            <person name="Cros-Aarteil S."/>
            <person name="Calhoun S."/>
            <person name="Haridas S."/>
            <person name="Kuo A."/>
            <person name="Mondo S."/>
            <person name="Pangilinan J."/>
            <person name="Riley R."/>
            <person name="LaButti K."/>
            <person name="Andreopoulos B."/>
            <person name="Lipzen A."/>
            <person name="Chen C."/>
            <person name="Yan M."/>
            <person name="Daum C."/>
            <person name="Ng V."/>
            <person name="Clum A."/>
            <person name="Steindorff A."/>
            <person name="Ohm R.A."/>
            <person name="Martin F."/>
            <person name="Silar P."/>
            <person name="Natvig D.O."/>
            <person name="Lalanne C."/>
            <person name="Gautier V."/>
            <person name="Ament-Velasquez S.L."/>
            <person name="Kruys A."/>
            <person name="Hutchinson M.I."/>
            <person name="Powell A.J."/>
            <person name="Barry K."/>
            <person name="Miller A.N."/>
            <person name="Grigoriev I.V."/>
            <person name="Debuchy R."/>
            <person name="Gladieux P."/>
            <person name="Hiltunen Thoren M."/>
            <person name="Johannesson H."/>
        </authorList>
    </citation>
    <scope>NUCLEOTIDE SEQUENCE</scope>
    <source>
        <strain evidence="2">CBS 359.72</strain>
    </source>
</reference>
<organism evidence="2 3">
    <name type="scientific">Corynascus novoguineensis</name>
    <dbReference type="NCBI Taxonomy" id="1126955"/>
    <lineage>
        <taxon>Eukaryota</taxon>
        <taxon>Fungi</taxon>
        <taxon>Dikarya</taxon>
        <taxon>Ascomycota</taxon>
        <taxon>Pezizomycotina</taxon>
        <taxon>Sordariomycetes</taxon>
        <taxon>Sordariomycetidae</taxon>
        <taxon>Sordariales</taxon>
        <taxon>Chaetomiaceae</taxon>
        <taxon>Corynascus</taxon>
    </lineage>
</organism>
<comment type="caution">
    <text evidence="2">The sequence shown here is derived from an EMBL/GenBank/DDBJ whole genome shotgun (WGS) entry which is preliminary data.</text>
</comment>
<sequence length="183" mass="20352">MATCTFINYALYYKLGDSEKDKTVEGLGRTLSQTRHLCGSIEQDPDGDHSLVRKKGDSVELHHMRYGDDNPDAHPHTRLAVMALKASFAGLAGFIHQLAANYRANLTDSPYPSWDTTCLDLSALDKPPQQQQQQQQEQLPSINTTSPSVKISTYDAAMAAIWRGLTHTRHPHYASRIFTSPPS</sequence>
<evidence type="ECO:0000256" key="1">
    <source>
        <dbReference type="SAM" id="MobiDB-lite"/>
    </source>
</evidence>